<dbReference type="InterPro" id="IPR020605">
    <property type="entry name" value="Octanoyltransferase_CS"/>
</dbReference>
<dbReference type="InterPro" id="IPR000544">
    <property type="entry name" value="Octanoyltransferase"/>
</dbReference>
<comment type="caution">
    <text evidence="11">The sequence shown here is derived from an EMBL/GenBank/DDBJ whole genome shotgun (WGS) entry which is preliminary data.</text>
</comment>
<keyword evidence="3 5" id="KW-0012">Acyltransferase</keyword>
<dbReference type="NCBIfam" id="TIGR00214">
    <property type="entry name" value="lipB"/>
    <property type="match status" value="1"/>
</dbReference>
<keyword evidence="5" id="KW-0963">Cytoplasm</keyword>
<keyword evidence="2 5" id="KW-0808">Transferase</keyword>
<evidence type="ECO:0000256" key="6">
    <source>
        <dbReference type="PIRNR" id="PIRNR016262"/>
    </source>
</evidence>
<dbReference type="Proteomes" id="UP001139516">
    <property type="component" value="Unassembled WGS sequence"/>
</dbReference>
<reference evidence="11" key="1">
    <citation type="submission" date="2022-04" db="EMBL/GenBank/DDBJ databases">
        <title>Roseomonas acroporae sp. nov., isolated from coral Acropora digitifera.</title>
        <authorList>
            <person name="Sun H."/>
        </authorList>
    </citation>
    <scope>NUCLEOTIDE SEQUENCE</scope>
    <source>
        <strain evidence="11">NAR14</strain>
    </source>
</reference>
<evidence type="ECO:0000256" key="4">
    <source>
        <dbReference type="ARBA" id="ARBA00024732"/>
    </source>
</evidence>
<gene>
    <name evidence="5 11" type="primary">lipB</name>
    <name evidence="11" type="ORF">M0638_24440</name>
</gene>
<feature type="binding site" evidence="5 8">
    <location>
        <begin position="76"/>
        <end position="83"/>
    </location>
    <ligand>
        <name>substrate</name>
    </ligand>
</feature>
<dbReference type="PIRSF" id="PIRSF016262">
    <property type="entry name" value="LPLase"/>
    <property type="match status" value="1"/>
</dbReference>
<evidence type="ECO:0000313" key="12">
    <source>
        <dbReference type="Proteomes" id="UP001139516"/>
    </source>
</evidence>
<accession>A0A9X1YBR6</accession>
<dbReference type="EMBL" id="JALPRX010000128">
    <property type="protein sequence ID" value="MCK8787524.1"/>
    <property type="molecule type" value="Genomic_DNA"/>
</dbReference>
<dbReference type="PANTHER" id="PTHR10993">
    <property type="entry name" value="OCTANOYLTRANSFERASE"/>
    <property type="match status" value="1"/>
</dbReference>
<feature type="site" description="Lowers pKa of active site Cys" evidence="5 9">
    <location>
        <position position="151"/>
    </location>
</feature>
<comment type="subcellular location">
    <subcellularLocation>
        <location evidence="5">Cytoplasm</location>
    </subcellularLocation>
</comment>
<evidence type="ECO:0000256" key="9">
    <source>
        <dbReference type="PIRSR" id="PIRSR016262-3"/>
    </source>
</evidence>
<comment type="catalytic activity">
    <reaction evidence="5 6">
        <text>octanoyl-[ACP] + L-lysyl-[protein] = N(6)-octanoyl-L-lysyl-[protein] + holo-[ACP] + H(+)</text>
        <dbReference type="Rhea" id="RHEA:17665"/>
        <dbReference type="Rhea" id="RHEA-COMP:9636"/>
        <dbReference type="Rhea" id="RHEA-COMP:9685"/>
        <dbReference type="Rhea" id="RHEA-COMP:9752"/>
        <dbReference type="Rhea" id="RHEA-COMP:9928"/>
        <dbReference type="ChEBI" id="CHEBI:15378"/>
        <dbReference type="ChEBI" id="CHEBI:29969"/>
        <dbReference type="ChEBI" id="CHEBI:64479"/>
        <dbReference type="ChEBI" id="CHEBI:78463"/>
        <dbReference type="ChEBI" id="CHEBI:78809"/>
        <dbReference type="EC" id="2.3.1.181"/>
    </reaction>
</comment>
<dbReference type="SUPFAM" id="SSF55681">
    <property type="entry name" value="Class II aaRS and biotin synthetases"/>
    <property type="match status" value="1"/>
</dbReference>
<evidence type="ECO:0000259" key="10">
    <source>
        <dbReference type="PROSITE" id="PS51733"/>
    </source>
</evidence>
<dbReference type="CDD" id="cd16444">
    <property type="entry name" value="LipB"/>
    <property type="match status" value="1"/>
</dbReference>
<dbReference type="PANTHER" id="PTHR10993:SF7">
    <property type="entry name" value="LIPOYLTRANSFERASE 2, MITOCHONDRIAL-RELATED"/>
    <property type="match status" value="1"/>
</dbReference>
<dbReference type="AlphaFoldDB" id="A0A9X1YBR6"/>
<dbReference type="PROSITE" id="PS01313">
    <property type="entry name" value="LIPB"/>
    <property type="match status" value="1"/>
</dbReference>
<evidence type="ECO:0000256" key="2">
    <source>
        <dbReference type="ARBA" id="ARBA00022679"/>
    </source>
</evidence>
<proteinExistence type="inferred from homology"/>
<feature type="domain" description="BPL/LPL catalytic" evidence="10">
    <location>
        <begin position="38"/>
        <end position="223"/>
    </location>
</feature>
<dbReference type="PROSITE" id="PS51733">
    <property type="entry name" value="BPL_LPL_CATALYTIC"/>
    <property type="match status" value="1"/>
</dbReference>
<dbReference type="HAMAP" id="MF_00013">
    <property type="entry name" value="LipB"/>
    <property type="match status" value="1"/>
</dbReference>
<evidence type="ECO:0000256" key="8">
    <source>
        <dbReference type="PIRSR" id="PIRSR016262-2"/>
    </source>
</evidence>
<evidence type="ECO:0000256" key="1">
    <source>
        <dbReference type="ARBA" id="ARBA00004821"/>
    </source>
</evidence>
<evidence type="ECO:0000313" key="11">
    <source>
        <dbReference type="EMBL" id="MCK8787524.1"/>
    </source>
</evidence>
<dbReference type="NCBIfam" id="NF010921">
    <property type="entry name" value="PRK14341.1"/>
    <property type="match status" value="1"/>
</dbReference>
<sequence>MPAPPRPDAPEWTVFEGRLPYPEALAAMEARAAAIRAGTAAEAVWLVEHPPTYTAGTSATPDGLVDARFPVFRAGRGGQWTYHGPGQRTAYVMLDLTRERRRLPPRDVRCYVHALEEWVIRALDRFGIRGERRDGRIGIWVADRATGTESKVAAIGVRVTRWVTWHGIALNVDPDLGHFGGIVPCGISEHGVTSLHRLGVPATMEEADSALRAAWDEVFDEGGAP</sequence>
<keyword evidence="12" id="KW-1185">Reference proteome</keyword>
<dbReference type="GO" id="GO:0009249">
    <property type="term" value="P:protein lipoylation"/>
    <property type="evidence" value="ECO:0007669"/>
    <property type="project" value="InterPro"/>
</dbReference>
<evidence type="ECO:0000256" key="5">
    <source>
        <dbReference type="HAMAP-Rule" id="MF_00013"/>
    </source>
</evidence>
<comment type="pathway">
    <text evidence="1 5 6">Protein modification; protein lipoylation via endogenous pathway; protein N(6)-(lipoyl)lysine from octanoyl-[acyl-carrier-protein]: step 1/2.</text>
</comment>
<protein>
    <recommendedName>
        <fullName evidence="5 6">Octanoyltransferase</fullName>
        <ecNumber evidence="5 6">2.3.1.181</ecNumber>
    </recommendedName>
    <alternativeName>
        <fullName evidence="5">Lipoate-protein ligase B</fullName>
    </alternativeName>
    <alternativeName>
        <fullName evidence="5">Lipoyl/octanoyl transferase</fullName>
    </alternativeName>
    <alternativeName>
        <fullName evidence="5">Octanoyl-[acyl-carrier-protein]-protein N-octanoyltransferase</fullName>
    </alternativeName>
</protein>
<feature type="binding site" evidence="5 8">
    <location>
        <begin position="154"/>
        <end position="156"/>
    </location>
    <ligand>
        <name>substrate</name>
    </ligand>
</feature>
<evidence type="ECO:0000256" key="3">
    <source>
        <dbReference type="ARBA" id="ARBA00023315"/>
    </source>
</evidence>
<dbReference type="GO" id="GO:0005737">
    <property type="term" value="C:cytoplasm"/>
    <property type="evidence" value="ECO:0007669"/>
    <property type="project" value="UniProtKB-SubCell"/>
</dbReference>
<dbReference type="InterPro" id="IPR045864">
    <property type="entry name" value="aa-tRNA-synth_II/BPL/LPL"/>
</dbReference>
<dbReference type="Pfam" id="PF21948">
    <property type="entry name" value="LplA-B_cat"/>
    <property type="match status" value="1"/>
</dbReference>
<evidence type="ECO:0000256" key="7">
    <source>
        <dbReference type="PIRSR" id="PIRSR016262-1"/>
    </source>
</evidence>
<name>A0A9X1YBR6_9PROT</name>
<feature type="binding site" evidence="5 8">
    <location>
        <begin position="167"/>
        <end position="169"/>
    </location>
    <ligand>
        <name>substrate</name>
    </ligand>
</feature>
<dbReference type="NCBIfam" id="NF010925">
    <property type="entry name" value="PRK14345.1"/>
    <property type="match status" value="1"/>
</dbReference>
<comment type="similarity">
    <text evidence="5 6">Belongs to the LipB family.</text>
</comment>
<comment type="miscellaneous">
    <text evidence="5">In the reaction, the free carboxyl group of octanoic acid is attached via an amide linkage to the epsilon-amino group of a specific lysine residue of lipoyl domains of lipoate-dependent enzymes.</text>
</comment>
<dbReference type="GO" id="GO:0033819">
    <property type="term" value="F:lipoyl(octanoyl) transferase activity"/>
    <property type="evidence" value="ECO:0007669"/>
    <property type="project" value="UniProtKB-EC"/>
</dbReference>
<dbReference type="EC" id="2.3.1.181" evidence="5 6"/>
<dbReference type="Gene3D" id="3.30.930.10">
    <property type="entry name" value="Bira Bifunctional Protein, Domain 2"/>
    <property type="match status" value="1"/>
</dbReference>
<organism evidence="11 12">
    <name type="scientific">Roseomonas acroporae</name>
    <dbReference type="NCBI Taxonomy" id="2937791"/>
    <lineage>
        <taxon>Bacteria</taxon>
        <taxon>Pseudomonadati</taxon>
        <taxon>Pseudomonadota</taxon>
        <taxon>Alphaproteobacteria</taxon>
        <taxon>Acetobacterales</taxon>
        <taxon>Roseomonadaceae</taxon>
        <taxon>Roseomonas</taxon>
    </lineage>
</organism>
<dbReference type="RefSeq" id="WP_248669575.1">
    <property type="nucleotide sequence ID" value="NZ_JALPRX010000128.1"/>
</dbReference>
<dbReference type="InterPro" id="IPR004143">
    <property type="entry name" value="BPL_LPL_catalytic"/>
</dbReference>
<feature type="active site" description="Acyl-thioester intermediate" evidence="5 7">
    <location>
        <position position="185"/>
    </location>
</feature>
<comment type="function">
    <text evidence="4 5 6">Catalyzes the transfer of endogenously produced octanoic acid from octanoyl-acyl-carrier-protein onto the lipoyl domains of lipoate-dependent enzymes. Lipoyl-ACP can also act as a substrate although octanoyl-ACP is likely to be the physiological substrate.</text>
</comment>